<evidence type="ECO:0000256" key="2">
    <source>
        <dbReference type="ARBA" id="ARBA00022475"/>
    </source>
</evidence>
<gene>
    <name evidence="8" type="ORF">H0484_01415</name>
</gene>
<comment type="caution">
    <text evidence="8">The sequence shown here is derived from an EMBL/GenBank/DDBJ whole genome shotgun (WGS) entry which is preliminary data.</text>
</comment>
<feature type="transmembrane region" description="Helical" evidence="6">
    <location>
        <begin position="163"/>
        <end position="182"/>
    </location>
</feature>
<evidence type="ECO:0000313" key="8">
    <source>
        <dbReference type="EMBL" id="MCB5362413.1"/>
    </source>
</evidence>
<accession>A0ABS8C8R2</accession>
<dbReference type="InterPro" id="IPR051258">
    <property type="entry name" value="Diverse_Substrate_Transporter"/>
</dbReference>
<dbReference type="InterPro" id="IPR037185">
    <property type="entry name" value="EmrE-like"/>
</dbReference>
<dbReference type="InterPro" id="IPR000620">
    <property type="entry name" value="EamA_dom"/>
</dbReference>
<organism evidence="8 9">
    <name type="scientific">Mesopusillimonas faecipullorum</name>
    <dbReference type="NCBI Taxonomy" id="2755040"/>
    <lineage>
        <taxon>Bacteria</taxon>
        <taxon>Pseudomonadati</taxon>
        <taxon>Pseudomonadota</taxon>
        <taxon>Betaproteobacteria</taxon>
        <taxon>Burkholderiales</taxon>
        <taxon>Alcaligenaceae</taxon>
        <taxon>Mesopusillimonas</taxon>
    </lineage>
</organism>
<reference evidence="8 9" key="1">
    <citation type="submission" date="2020-07" db="EMBL/GenBank/DDBJ databases">
        <title>Pusillimonas sp. nov., isolated from poultry manure in Taiwan.</title>
        <authorList>
            <person name="Lin S.-Y."/>
            <person name="Tang Y.-S."/>
            <person name="Young C.-C."/>
        </authorList>
    </citation>
    <scope>NUCLEOTIDE SEQUENCE [LARGE SCALE GENOMIC DNA]</scope>
    <source>
        <strain evidence="8 9">CC-YST705</strain>
    </source>
</reference>
<keyword evidence="4 6" id="KW-1133">Transmembrane helix</keyword>
<evidence type="ECO:0000313" key="9">
    <source>
        <dbReference type="Proteomes" id="UP000776983"/>
    </source>
</evidence>
<proteinExistence type="predicted"/>
<feature type="domain" description="EamA" evidence="7">
    <location>
        <begin position="1"/>
        <end position="120"/>
    </location>
</feature>
<feature type="transmembrane region" description="Helical" evidence="6">
    <location>
        <begin position="50"/>
        <end position="67"/>
    </location>
</feature>
<dbReference type="EMBL" id="JACDXW010000001">
    <property type="protein sequence ID" value="MCB5362413.1"/>
    <property type="molecule type" value="Genomic_DNA"/>
</dbReference>
<dbReference type="SUPFAM" id="SSF103481">
    <property type="entry name" value="Multidrug resistance efflux transporter EmrE"/>
    <property type="match status" value="2"/>
</dbReference>
<dbReference type="Pfam" id="PF00892">
    <property type="entry name" value="EamA"/>
    <property type="match status" value="2"/>
</dbReference>
<dbReference type="PANTHER" id="PTHR42920">
    <property type="entry name" value="OS03G0707200 PROTEIN-RELATED"/>
    <property type="match status" value="1"/>
</dbReference>
<dbReference type="PANTHER" id="PTHR42920:SF5">
    <property type="entry name" value="EAMA DOMAIN-CONTAINING PROTEIN"/>
    <property type="match status" value="1"/>
</dbReference>
<evidence type="ECO:0000256" key="6">
    <source>
        <dbReference type="SAM" id="Phobius"/>
    </source>
</evidence>
<feature type="transmembrane region" description="Helical" evidence="6">
    <location>
        <begin position="188"/>
        <end position="211"/>
    </location>
</feature>
<protein>
    <submittedName>
        <fullName evidence="8">DMT family transporter</fullName>
    </submittedName>
</protein>
<feature type="transmembrane region" description="Helical" evidence="6">
    <location>
        <begin position="104"/>
        <end position="123"/>
    </location>
</feature>
<feature type="transmembrane region" description="Helical" evidence="6">
    <location>
        <begin position="20"/>
        <end position="38"/>
    </location>
</feature>
<evidence type="ECO:0000256" key="4">
    <source>
        <dbReference type="ARBA" id="ARBA00022989"/>
    </source>
</evidence>
<keyword evidence="5 6" id="KW-0472">Membrane</keyword>
<evidence type="ECO:0000256" key="3">
    <source>
        <dbReference type="ARBA" id="ARBA00022692"/>
    </source>
</evidence>
<dbReference type="Proteomes" id="UP000776983">
    <property type="component" value="Unassembled WGS sequence"/>
</dbReference>
<feature type="transmembrane region" description="Helical" evidence="6">
    <location>
        <begin position="135"/>
        <end position="156"/>
    </location>
</feature>
<sequence>MIWGATFLIIQLAMQHSGPLFFVGLRFLTAGLISAVLFRRALAGMTRQDLRAGLLIGSFLFAGYGLQTYGLQTISSSQSAFITAMYVPAVPLLQWLVWRRPPSFMNLVGVALAFCGLILLAGPTSASLHMSLGEWATLLGALAVAAEIILIGHYAGKVNLRRVTTLQLLVAGILAWLLMPLAGENIPAFSWVWLSAAVGLGAASCLIQLTMNWAQKDVSPTRATLIYASEPIWAGIIGRIAGDRLPGVALFGGALIVLGVISSELKLRRRKKPSR</sequence>
<name>A0ABS8C8R2_9BURK</name>
<evidence type="ECO:0000256" key="5">
    <source>
        <dbReference type="ARBA" id="ARBA00023136"/>
    </source>
</evidence>
<keyword evidence="2" id="KW-1003">Cell membrane</keyword>
<feature type="transmembrane region" description="Helical" evidence="6">
    <location>
        <begin position="223"/>
        <end position="242"/>
    </location>
</feature>
<evidence type="ECO:0000259" key="7">
    <source>
        <dbReference type="Pfam" id="PF00892"/>
    </source>
</evidence>
<keyword evidence="3 6" id="KW-0812">Transmembrane</keyword>
<feature type="domain" description="EamA" evidence="7">
    <location>
        <begin position="132"/>
        <end position="261"/>
    </location>
</feature>
<feature type="transmembrane region" description="Helical" evidence="6">
    <location>
        <begin position="248"/>
        <end position="267"/>
    </location>
</feature>
<feature type="transmembrane region" description="Helical" evidence="6">
    <location>
        <begin position="79"/>
        <end position="97"/>
    </location>
</feature>
<comment type="subcellular location">
    <subcellularLocation>
        <location evidence="1">Cell membrane</location>
        <topology evidence="1">Multi-pass membrane protein</topology>
    </subcellularLocation>
</comment>
<keyword evidence="9" id="KW-1185">Reference proteome</keyword>
<evidence type="ECO:0000256" key="1">
    <source>
        <dbReference type="ARBA" id="ARBA00004651"/>
    </source>
</evidence>